<feature type="region of interest" description="Disordered" evidence="1">
    <location>
        <begin position="53"/>
        <end position="84"/>
    </location>
</feature>
<gene>
    <name evidence="2" type="ORF">RUMHYD_02145</name>
</gene>
<evidence type="ECO:0000256" key="1">
    <source>
        <dbReference type="SAM" id="MobiDB-lite"/>
    </source>
</evidence>
<sequence length="105" mass="12247">MKTPEIIDSFPTFRYSRRKKLQHFLEPHNRFETAPSTGKVKNKGMCKNFQRRAKAMEDKKNKGTQETAAASAPEKQEQELSPTWAQDNIQDLEDFIESQGIYLRQ</sequence>
<keyword evidence="3" id="KW-1185">Reference proteome</keyword>
<dbReference type="AlphaFoldDB" id="C0CMQ9"/>
<proteinExistence type="predicted"/>
<reference evidence="2 3" key="2">
    <citation type="submission" date="2009-02" db="EMBL/GenBank/DDBJ databases">
        <title>Draft genome sequence of Blautia hydrogenotrophica DSM 10507 (Ruminococcus hydrogenotrophicus DSM 10507).</title>
        <authorList>
            <person name="Sudarsanam P."/>
            <person name="Ley R."/>
            <person name="Guruge J."/>
            <person name="Turnbaugh P.J."/>
            <person name="Mahowald M."/>
            <person name="Liep D."/>
            <person name="Gordon J."/>
        </authorList>
    </citation>
    <scope>NUCLEOTIDE SEQUENCE [LARGE SCALE GENOMIC DNA]</scope>
    <source>
        <strain evidence="3">DSM 10507 / JCM 14656 / S5a33</strain>
    </source>
</reference>
<name>C0CMQ9_BLAHS</name>
<evidence type="ECO:0000313" key="3">
    <source>
        <dbReference type="Proteomes" id="UP000003100"/>
    </source>
</evidence>
<protein>
    <submittedName>
        <fullName evidence="2">Uncharacterized protein</fullName>
    </submittedName>
</protein>
<dbReference type="PATRIC" id="fig|476272.21.peg.1577"/>
<dbReference type="EMBL" id="ACBZ01000115">
    <property type="protein sequence ID" value="EEG48929.1"/>
    <property type="molecule type" value="Genomic_DNA"/>
</dbReference>
<feature type="compositionally biased region" description="Basic and acidic residues" evidence="1">
    <location>
        <begin position="54"/>
        <end position="63"/>
    </location>
</feature>
<reference evidence="2 3" key="1">
    <citation type="submission" date="2009-01" db="EMBL/GenBank/DDBJ databases">
        <authorList>
            <person name="Fulton L."/>
            <person name="Clifton S."/>
            <person name="Fulton B."/>
            <person name="Xu J."/>
            <person name="Minx P."/>
            <person name="Pepin K.H."/>
            <person name="Johnson M."/>
            <person name="Bhonagiri V."/>
            <person name="Nash W.E."/>
            <person name="Mardis E.R."/>
            <person name="Wilson R.K."/>
        </authorList>
    </citation>
    <scope>NUCLEOTIDE SEQUENCE [LARGE SCALE GENOMIC DNA]</scope>
    <source>
        <strain evidence="3">DSM 10507 / JCM 14656 / S5a33</strain>
    </source>
</reference>
<dbReference type="HOGENOM" id="CLU_2231326_0_0_9"/>
<organism evidence="2 3">
    <name type="scientific">Blautia hydrogenotrophica (strain DSM 10507 / JCM 14656 / S5a33)</name>
    <name type="common">Ruminococcus hydrogenotrophicus</name>
    <dbReference type="NCBI Taxonomy" id="476272"/>
    <lineage>
        <taxon>Bacteria</taxon>
        <taxon>Bacillati</taxon>
        <taxon>Bacillota</taxon>
        <taxon>Clostridia</taxon>
        <taxon>Lachnospirales</taxon>
        <taxon>Lachnospiraceae</taxon>
        <taxon>Blautia</taxon>
    </lineage>
</organism>
<accession>C0CMQ9</accession>
<comment type="caution">
    <text evidence="2">The sequence shown here is derived from an EMBL/GenBank/DDBJ whole genome shotgun (WGS) entry which is preliminary data.</text>
</comment>
<dbReference type="Proteomes" id="UP000003100">
    <property type="component" value="Unassembled WGS sequence"/>
</dbReference>
<evidence type="ECO:0000313" key="2">
    <source>
        <dbReference type="EMBL" id="EEG48929.1"/>
    </source>
</evidence>